<dbReference type="Proteomes" id="UP001595978">
    <property type="component" value="Unassembled WGS sequence"/>
</dbReference>
<dbReference type="EMBL" id="JBHSNQ010000014">
    <property type="protein sequence ID" value="MFC5540467.1"/>
    <property type="molecule type" value="Genomic_DNA"/>
</dbReference>
<keyword evidence="2" id="KW-1185">Reference proteome</keyword>
<reference evidence="2" key="1">
    <citation type="journal article" date="2019" name="Int. J. Syst. Evol. Microbiol.">
        <title>The Global Catalogue of Microorganisms (GCM) 10K type strain sequencing project: providing services to taxonomists for standard genome sequencing and annotation.</title>
        <authorList>
            <consortium name="The Broad Institute Genomics Platform"/>
            <consortium name="The Broad Institute Genome Sequencing Center for Infectious Disease"/>
            <person name="Wu L."/>
            <person name="Ma J."/>
        </authorList>
    </citation>
    <scope>NUCLEOTIDE SEQUENCE [LARGE SCALE GENOMIC DNA]</scope>
    <source>
        <strain evidence="2">CCUG 56331</strain>
    </source>
</reference>
<gene>
    <name evidence="1" type="ORF">ACFPOH_01480</name>
</gene>
<name>A0ABW0R8P5_9BACL</name>
<organism evidence="1 2">
    <name type="scientific">Ureibacillus suwonensis</name>
    <dbReference type="NCBI Taxonomy" id="313007"/>
    <lineage>
        <taxon>Bacteria</taxon>
        <taxon>Bacillati</taxon>
        <taxon>Bacillota</taxon>
        <taxon>Bacilli</taxon>
        <taxon>Bacillales</taxon>
        <taxon>Caryophanaceae</taxon>
        <taxon>Ureibacillus</taxon>
    </lineage>
</organism>
<evidence type="ECO:0000313" key="2">
    <source>
        <dbReference type="Proteomes" id="UP001595978"/>
    </source>
</evidence>
<evidence type="ECO:0000313" key="1">
    <source>
        <dbReference type="EMBL" id="MFC5540467.1"/>
    </source>
</evidence>
<proteinExistence type="predicted"/>
<sequence>MTLILILLGKLMLSNEVRVVKRLFAITSAVGAKTAYRLAGCCLSPKKWPSESAGDRFIIEIIK</sequence>
<dbReference type="RefSeq" id="WP_390308667.1">
    <property type="nucleotide sequence ID" value="NZ_JBHSNQ010000014.1"/>
</dbReference>
<comment type="caution">
    <text evidence="1">The sequence shown here is derived from an EMBL/GenBank/DDBJ whole genome shotgun (WGS) entry which is preliminary data.</text>
</comment>
<accession>A0ABW0R8P5</accession>
<protein>
    <submittedName>
        <fullName evidence="1">Uncharacterized protein</fullName>
    </submittedName>
</protein>